<evidence type="ECO:0000313" key="2">
    <source>
        <dbReference type="Proteomes" id="UP000318437"/>
    </source>
</evidence>
<keyword evidence="2" id="KW-1185">Reference proteome</keyword>
<proteinExistence type="predicted"/>
<dbReference type="EMBL" id="SJPS01000016">
    <property type="protein sequence ID" value="TWU20324.1"/>
    <property type="molecule type" value="Genomic_DNA"/>
</dbReference>
<dbReference type="AlphaFoldDB" id="A0A5C6CAA0"/>
<reference evidence="1 2" key="1">
    <citation type="submission" date="2019-02" db="EMBL/GenBank/DDBJ databases">
        <title>Deep-cultivation of Planctomycetes and their phenomic and genomic characterization uncovers novel biology.</title>
        <authorList>
            <person name="Wiegand S."/>
            <person name="Jogler M."/>
            <person name="Boedeker C."/>
            <person name="Pinto D."/>
            <person name="Vollmers J."/>
            <person name="Rivas-Marin E."/>
            <person name="Kohn T."/>
            <person name="Peeters S.H."/>
            <person name="Heuer A."/>
            <person name="Rast P."/>
            <person name="Oberbeckmann S."/>
            <person name="Bunk B."/>
            <person name="Jeske O."/>
            <person name="Meyerdierks A."/>
            <person name="Storesund J.E."/>
            <person name="Kallscheuer N."/>
            <person name="Luecker S."/>
            <person name="Lage O.M."/>
            <person name="Pohl T."/>
            <person name="Merkel B.J."/>
            <person name="Hornburger P."/>
            <person name="Mueller R.-W."/>
            <person name="Bruemmer F."/>
            <person name="Labrenz M."/>
            <person name="Spormann A.M."/>
            <person name="Op Den Camp H."/>
            <person name="Overmann J."/>
            <person name="Amann R."/>
            <person name="Jetten M.S.M."/>
            <person name="Mascher T."/>
            <person name="Medema M.H."/>
            <person name="Devos D.P."/>
            <person name="Kaster A.-K."/>
            <person name="Ovreas L."/>
            <person name="Rohde M."/>
            <person name="Galperin M.Y."/>
            <person name="Jogler C."/>
        </authorList>
    </citation>
    <scope>NUCLEOTIDE SEQUENCE [LARGE SCALE GENOMIC DNA]</scope>
    <source>
        <strain evidence="1 2">Pla144</strain>
    </source>
</reference>
<dbReference type="InterPro" id="IPR011989">
    <property type="entry name" value="ARM-like"/>
</dbReference>
<dbReference type="RefSeq" id="WP_146453176.1">
    <property type="nucleotide sequence ID" value="NZ_SJPS01000016.1"/>
</dbReference>
<dbReference type="Proteomes" id="UP000318437">
    <property type="component" value="Unassembled WGS sequence"/>
</dbReference>
<dbReference type="Gene3D" id="1.25.10.10">
    <property type="entry name" value="Leucine-rich Repeat Variant"/>
    <property type="match status" value="1"/>
</dbReference>
<protein>
    <recommendedName>
        <fullName evidence="3">HEAT repeat protein</fullName>
    </recommendedName>
</protein>
<sequence>MVVPLSSLITSLSSDQASERQVAAGQLLQLGPAARPAVVALVEAADSDDETREIVTAVLEDLGPPDEEMTLPLADILQRTTLDSPYWAATLLGRLEAAAAPAAKALITAAEEHPQGAVRQRAVWALGKIGPPATEALETLEEILAEDDPRLVSLAKNAIESIRG</sequence>
<dbReference type="SUPFAM" id="SSF48371">
    <property type="entry name" value="ARM repeat"/>
    <property type="match status" value="1"/>
</dbReference>
<comment type="caution">
    <text evidence="1">The sequence shown here is derived from an EMBL/GenBank/DDBJ whole genome shotgun (WGS) entry which is preliminary data.</text>
</comment>
<dbReference type="InterPro" id="IPR016024">
    <property type="entry name" value="ARM-type_fold"/>
</dbReference>
<evidence type="ECO:0000313" key="1">
    <source>
        <dbReference type="EMBL" id="TWU20324.1"/>
    </source>
</evidence>
<accession>A0A5C6CAA0</accession>
<name>A0A5C6CAA0_9BACT</name>
<dbReference type="OrthoDB" id="279649at2"/>
<dbReference type="Pfam" id="PF13646">
    <property type="entry name" value="HEAT_2"/>
    <property type="match status" value="1"/>
</dbReference>
<organism evidence="1 2">
    <name type="scientific">Bythopirellula polymerisocia</name>
    <dbReference type="NCBI Taxonomy" id="2528003"/>
    <lineage>
        <taxon>Bacteria</taxon>
        <taxon>Pseudomonadati</taxon>
        <taxon>Planctomycetota</taxon>
        <taxon>Planctomycetia</taxon>
        <taxon>Pirellulales</taxon>
        <taxon>Lacipirellulaceae</taxon>
        <taxon>Bythopirellula</taxon>
    </lineage>
</organism>
<evidence type="ECO:0008006" key="3">
    <source>
        <dbReference type="Google" id="ProtNLM"/>
    </source>
</evidence>
<gene>
    <name evidence="1" type="ORF">Pla144_49710</name>
</gene>